<dbReference type="RefSeq" id="WP_183911226.1">
    <property type="nucleotide sequence ID" value="NZ_JACHXZ010000004.1"/>
</dbReference>
<evidence type="ECO:0000313" key="7">
    <source>
        <dbReference type="Proteomes" id="UP000559987"/>
    </source>
</evidence>
<evidence type="ECO:0000256" key="5">
    <source>
        <dbReference type="SAM" id="Phobius"/>
    </source>
</evidence>
<name>A0A839UNH5_9GAMM</name>
<sequence>MSIPIACLIIAALLILISKAPVAVAMARLDGRYDNRNPRAQQARLQGFGARALAAHHNCIEAFPLFAAGVLAALWAGASEQWVNALSIIFIVARVCYLLLYWYDWDKVRSLVWGVGLTASLWLMALAL</sequence>
<keyword evidence="2 5" id="KW-0812">Transmembrane</keyword>
<dbReference type="SUPFAM" id="SSF161084">
    <property type="entry name" value="MAPEG domain-like"/>
    <property type="match status" value="1"/>
</dbReference>
<dbReference type="Proteomes" id="UP000559987">
    <property type="component" value="Unassembled WGS sequence"/>
</dbReference>
<reference evidence="6 7" key="1">
    <citation type="submission" date="2020-08" db="EMBL/GenBank/DDBJ databases">
        <title>Genomic Encyclopedia of Type Strains, Phase III (KMG-III): the genomes of soil and plant-associated and newly described type strains.</title>
        <authorList>
            <person name="Whitman W."/>
        </authorList>
    </citation>
    <scope>NUCLEOTIDE SEQUENCE [LARGE SCALE GENOMIC DNA]</scope>
    <source>
        <strain evidence="6 7">CECT 8571</strain>
    </source>
</reference>
<evidence type="ECO:0000256" key="1">
    <source>
        <dbReference type="ARBA" id="ARBA00004370"/>
    </source>
</evidence>
<dbReference type="GO" id="GO:0016020">
    <property type="term" value="C:membrane"/>
    <property type="evidence" value="ECO:0007669"/>
    <property type="project" value="UniProtKB-SubCell"/>
</dbReference>
<proteinExistence type="predicted"/>
<gene>
    <name evidence="6" type="ORF">FHS30_002947</name>
</gene>
<comment type="caution">
    <text evidence="6">The sequence shown here is derived from an EMBL/GenBank/DDBJ whole genome shotgun (WGS) entry which is preliminary data.</text>
</comment>
<protein>
    <submittedName>
        <fullName evidence="6">Putative MAPEG superfamily protein</fullName>
    </submittedName>
</protein>
<feature type="transmembrane region" description="Helical" evidence="5">
    <location>
        <begin position="110"/>
        <end position="127"/>
    </location>
</feature>
<dbReference type="PANTHER" id="PTHR35371:SF1">
    <property type="entry name" value="BLR7753 PROTEIN"/>
    <property type="match status" value="1"/>
</dbReference>
<evidence type="ECO:0000256" key="3">
    <source>
        <dbReference type="ARBA" id="ARBA00022989"/>
    </source>
</evidence>
<dbReference type="AlphaFoldDB" id="A0A839UNH5"/>
<organism evidence="6 7">
    <name type="scientific">Simiduia aestuariiviva</name>
    <dbReference type="NCBI Taxonomy" id="1510459"/>
    <lineage>
        <taxon>Bacteria</taxon>
        <taxon>Pseudomonadati</taxon>
        <taxon>Pseudomonadota</taxon>
        <taxon>Gammaproteobacteria</taxon>
        <taxon>Cellvibrionales</taxon>
        <taxon>Cellvibrionaceae</taxon>
        <taxon>Simiduia</taxon>
    </lineage>
</organism>
<keyword evidence="7" id="KW-1185">Reference proteome</keyword>
<keyword evidence="4 5" id="KW-0472">Membrane</keyword>
<evidence type="ECO:0000256" key="2">
    <source>
        <dbReference type="ARBA" id="ARBA00022692"/>
    </source>
</evidence>
<dbReference type="InterPro" id="IPR023352">
    <property type="entry name" value="MAPEG-like_dom_sf"/>
</dbReference>
<feature type="transmembrane region" description="Helical" evidence="5">
    <location>
        <begin position="82"/>
        <end position="103"/>
    </location>
</feature>
<accession>A0A839UNH5</accession>
<dbReference type="PANTHER" id="PTHR35371">
    <property type="entry name" value="INNER MEMBRANE PROTEIN"/>
    <property type="match status" value="1"/>
</dbReference>
<dbReference type="InterPro" id="IPR001129">
    <property type="entry name" value="Membr-assoc_MAPEG"/>
</dbReference>
<keyword evidence="3 5" id="KW-1133">Transmembrane helix</keyword>
<dbReference type="EMBL" id="JACHXZ010000004">
    <property type="protein sequence ID" value="MBB3169734.1"/>
    <property type="molecule type" value="Genomic_DNA"/>
</dbReference>
<evidence type="ECO:0000313" key="6">
    <source>
        <dbReference type="EMBL" id="MBB3169734.1"/>
    </source>
</evidence>
<dbReference type="Gene3D" id="1.20.120.550">
    <property type="entry name" value="Membrane associated eicosanoid/glutathione metabolism-like domain"/>
    <property type="match status" value="1"/>
</dbReference>
<dbReference type="Pfam" id="PF01124">
    <property type="entry name" value="MAPEG"/>
    <property type="match status" value="1"/>
</dbReference>
<evidence type="ECO:0000256" key="4">
    <source>
        <dbReference type="ARBA" id="ARBA00023136"/>
    </source>
</evidence>
<comment type="subcellular location">
    <subcellularLocation>
        <location evidence="1">Membrane</location>
    </subcellularLocation>
</comment>